<comment type="caution">
    <text evidence="1">The sequence shown here is derived from an EMBL/GenBank/DDBJ whole genome shotgun (WGS) entry which is preliminary data.</text>
</comment>
<keyword evidence="2" id="KW-1185">Reference proteome</keyword>
<dbReference type="AlphaFoldDB" id="A0A5J5CUB6"/>
<dbReference type="Proteomes" id="UP000327493">
    <property type="component" value="Chromosome 14"/>
</dbReference>
<protein>
    <submittedName>
        <fullName evidence="1">Uncharacterized protein</fullName>
    </submittedName>
</protein>
<sequence length="128" mass="14634">AKLEQTVLLVGRLIYIIGYYDDKNKAVTWEQITALGLPLVAAYWVSVPRLLHCPTQLECYQENKLFHGTVASRTPQNAIPAAKAAERCWLQGKSEKREPKWKEQLHVKITVDVREKKVFPCGITAVWM</sequence>
<gene>
    <name evidence="1" type="ORF">FQN60_007617</name>
</gene>
<organism evidence="1 2">
    <name type="scientific">Etheostoma spectabile</name>
    <name type="common">orangethroat darter</name>
    <dbReference type="NCBI Taxonomy" id="54343"/>
    <lineage>
        <taxon>Eukaryota</taxon>
        <taxon>Metazoa</taxon>
        <taxon>Chordata</taxon>
        <taxon>Craniata</taxon>
        <taxon>Vertebrata</taxon>
        <taxon>Euteleostomi</taxon>
        <taxon>Actinopterygii</taxon>
        <taxon>Neopterygii</taxon>
        <taxon>Teleostei</taxon>
        <taxon>Neoteleostei</taxon>
        <taxon>Acanthomorphata</taxon>
        <taxon>Eupercaria</taxon>
        <taxon>Perciformes</taxon>
        <taxon>Percoidei</taxon>
        <taxon>Percidae</taxon>
        <taxon>Etheostomatinae</taxon>
        <taxon>Etheostoma</taxon>
    </lineage>
</organism>
<reference evidence="1 2" key="1">
    <citation type="submission" date="2019-08" db="EMBL/GenBank/DDBJ databases">
        <title>A chromosome-level genome assembly, high-density linkage maps, and genome scans reveal the genomic architecture of hybrid incompatibilities underlying speciation via character displacement in darters (Percidae: Etheostominae).</title>
        <authorList>
            <person name="Moran R.L."/>
            <person name="Catchen J.M."/>
            <person name="Fuller R.C."/>
        </authorList>
    </citation>
    <scope>NUCLEOTIDE SEQUENCE [LARGE SCALE GENOMIC DNA]</scope>
    <source>
        <strain evidence="1">EspeVRDwgs_2016</strain>
        <tissue evidence="1">Muscle</tissue>
    </source>
</reference>
<dbReference type="EMBL" id="VOFY01000014">
    <property type="protein sequence ID" value="KAA8586048.1"/>
    <property type="molecule type" value="Genomic_DNA"/>
</dbReference>
<proteinExistence type="predicted"/>
<evidence type="ECO:0000313" key="2">
    <source>
        <dbReference type="Proteomes" id="UP000327493"/>
    </source>
</evidence>
<feature type="non-terminal residue" evidence="1">
    <location>
        <position position="1"/>
    </location>
</feature>
<evidence type="ECO:0000313" key="1">
    <source>
        <dbReference type="EMBL" id="KAA8586048.1"/>
    </source>
</evidence>
<accession>A0A5J5CUB6</accession>
<name>A0A5J5CUB6_9PERO</name>